<organism evidence="1">
    <name type="scientific">Manihot esculenta</name>
    <name type="common">Cassava</name>
    <name type="synonym">Jatropha manihot</name>
    <dbReference type="NCBI Taxonomy" id="3983"/>
    <lineage>
        <taxon>Eukaryota</taxon>
        <taxon>Viridiplantae</taxon>
        <taxon>Streptophyta</taxon>
        <taxon>Embryophyta</taxon>
        <taxon>Tracheophyta</taxon>
        <taxon>Spermatophyta</taxon>
        <taxon>Magnoliopsida</taxon>
        <taxon>eudicotyledons</taxon>
        <taxon>Gunneridae</taxon>
        <taxon>Pentapetalae</taxon>
        <taxon>rosids</taxon>
        <taxon>fabids</taxon>
        <taxon>Malpighiales</taxon>
        <taxon>Euphorbiaceae</taxon>
        <taxon>Crotonoideae</taxon>
        <taxon>Manihoteae</taxon>
        <taxon>Manihot</taxon>
    </lineage>
</organism>
<dbReference type="PANTHER" id="PTHR42873:SF1">
    <property type="entry name" value="S-ADENOSYLMETHIONINE-DEPENDENT METHYLTRANSFERASE DOMAIN-CONTAINING PROTEIN"/>
    <property type="match status" value="1"/>
</dbReference>
<evidence type="ECO:0000313" key="1">
    <source>
        <dbReference type="EMBL" id="OAY54755.1"/>
    </source>
</evidence>
<gene>
    <name evidence="1" type="ORF">MANES_03G098900</name>
</gene>
<name>A0A2C9W649_MANES</name>
<protein>
    <submittedName>
        <fullName evidence="1">Uncharacterized protein</fullName>
    </submittedName>
</protein>
<dbReference type="InterPro" id="IPR029063">
    <property type="entry name" value="SAM-dependent_MTases_sf"/>
</dbReference>
<dbReference type="EMBL" id="CM004389">
    <property type="protein sequence ID" value="OAY54755.1"/>
    <property type="molecule type" value="Genomic_DNA"/>
</dbReference>
<dbReference type="AlphaFoldDB" id="A0A2C9W649"/>
<proteinExistence type="predicted"/>
<accession>A0A2C9W649</accession>
<dbReference type="Gene3D" id="3.40.50.150">
    <property type="entry name" value="Vaccinia Virus protein VP39"/>
    <property type="match status" value="1"/>
</dbReference>
<reference evidence="1" key="1">
    <citation type="submission" date="2016-02" db="EMBL/GenBank/DDBJ databases">
        <title>WGS assembly of Manihot esculenta.</title>
        <authorList>
            <person name="Bredeson J.V."/>
            <person name="Prochnik S.E."/>
            <person name="Lyons J.B."/>
            <person name="Schmutz J."/>
            <person name="Grimwood J."/>
            <person name="Vrebalov J."/>
            <person name="Bart R.S."/>
            <person name="Amuge T."/>
            <person name="Ferguson M.E."/>
            <person name="Green R."/>
            <person name="Putnam N."/>
            <person name="Stites J."/>
            <person name="Rounsley S."/>
            <person name="Rokhsar D.S."/>
        </authorList>
    </citation>
    <scope>NUCLEOTIDE SEQUENCE [LARGE SCALE GENOMIC DNA]</scope>
    <source>
        <tissue evidence="1">Leaf</tissue>
    </source>
</reference>
<sequence length="103" mass="10829">MYRNLNSLALGLTKKGGFLMTCSCSGAVTQIGGAASMVGRKITVVRQSSAASDHPIDPSYPEGSSINPSENLFSLDCNVTISLSIYRSSKVALTLTKNKKNGT</sequence>
<dbReference type="STRING" id="3983.A0A2C9W649"/>
<dbReference type="PANTHER" id="PTHR42873">
    <property type="entry name" value="RIBOSOMAL RNA LARGE SUBUNIT METHYLTRANSFERASE"/>
    <property type="match status" value="1"/>
</dbReference>